<feature type="transmembrane region" description="Helical" evidence="1">
    <location>
        <begin position="397"/>
        <end position="416"/>
    </location>
</feature>
<feature type="transmembrane region" description="Helical" evidence="1">
    <location>
        <begin position="207"/>
        <end position="227"/>
    </location>
</feature>
<dbReference type="EMBL" id="AHKC01021312">
    <property type="protein sequence ID" value="EKF26263.1"/>
    <property type="molecule type" value="Genomic_DNA"/>
</dbReference>
<reference evidence="2 3" key="1">
    <citation type="journal article" date="2012" name="BMC Genomics">
        <title>Comparative genomic analysis of human infective Trypanosoma cruzi lineages with the bat-restricted subspecies T. cruzi marinkellei.</title>
        <authorList>
            <person name="Franzen O."/>
            <person name="Talavera-Lopez C."/>
            <person name="Ochaya S."/>
            <person name="Butler C.E."/>
            <person name="Messenger L.A."/>
            <person name="Lewis M.D."/>
            <person name="Llewellyn M.S."/>
            <person name="Marinkelle C.J."/>
            <person name="Tyler K.M."/>
            <person name="Miles M.A."/>
            <person name="Andersson B."/>
        </authorList>
    </citation>
    <scope>NUCLEOTIDE SEQUENCE [LARGE SCALE GENOMIC DNA]</scope>
    <source>
        <strain evidence="2 3">B7</strain>
    </source>
</reference>
<sequence length="502" mass="56472">MVQPAPLPPGHVCFWCDIARFGFIPLFIGISTTGLSFMLLFCVSLKPWFADGYYAYLLISAYFSYALFGAHVYFRRASRVHVKAARETLYISLAIFLHGRSILSVMPFLLEGDIVPSASASTSAQVSPLQRPLQLPEGGGVGGTALLQGNALTTERIRQKKGETAQLLNMEDLEHGIRKVLRQTLSRDECVLWCEKPEVSSVILYDLWLYVDLLAGMSLGIWLFVASNVKDSSYVLVRLVGSIPMCVIGFVLILVFVCLLMTTLSSTTRLYVLTDNRLLTIFNGFISPTVTETELRSLRRASVYGYNMWTTKPELTFSWEVPVTERKLPPIKSQNFPCIIHMEEFLKYFKMVAPTFMPINEQIRNGIRHDRKAWRLHLFFCIVLLHFLPIITLYPLFVPGFLSLLLFIIFGVVVLATMHRGVRAQHVTHTPLNRVDHWASYDRRSSSGGRGSPLACLVTDGNSTVENLGSRRKTVKFASALELPSSRESPTHVTARNDPRGE</sequence>
<protein>
    <submittedName>
        <fullName evidence="2">Uncharacterized protein</fullName>
    </submittedName>
</protein>
<name>K2LU57_TRYCR</name>
<keyword evidence="1" id="KW-1133">Transmembrane helix</keyword>
<keyword evidence="3" id="KW-1185">Reference proteome</keyword>
<evidence type="ECO:0000313" key="2">
    <source>
        <dbReference type="EMBL" id="EKF26263.1"/>
    </source>
</evidence>
<keyword evidence="1" id="KW-0472">Membrane</keyword>
<feature type="transmembrane region" description="Helical" evidence="1">
    <location>
        <begin position="53"/>
        <end position="74"/>
    </location>
</feature>
<keyword evidence="1" id="KW-0812">Transmembrane</keyword>
<feature type="transmembrane region" description="Helical" evidence="1">
    <location>
        <begin position="373"/>
        <end position="391"/>
    </location>
</feature>
<organism evidence="2 3">
    <name type="scientific">Trypanosoma cruzi marinkellei</name>
    <dbReference type="NCBI Taxonomy" id="85056"/>
    <lineage>
        <taxon>Eukaryota</taxon>
        <taxon>Discoba</taxon>
        <taxon>Euglenozoa</taxon>
        <taxon>Kinetoplastea</taxon>
        <taxon>Metakinetoplastina</taxon>
        <taxon>Trypanosomatida</taxon>
        <taxon>Trypanosomatidae</taxon>
        <taxon>Trypanosoma</taxon>
        <taxon>Schizotrypanum</taxon>
    </lineage>
</organism>
<feature type="transmembrane region" description="Helical" evidence="1">
    <location>
        <begin position="239"/>
        <end position="261"/>
    </location>
</feature>
<comment type="caution">
    <text evidence="2">The sequence shown here is derived from an EMBL/GenBank/DDBJ whole genome shotgun (WGS) entry which is preliminary data.</text>
</comment>
<dbReference type="OrthoDB" id="273797at2759"/>
<accession>K2LU57</accession>
<dbReference type="AlphaFoldDB" id="K2LU57"/>
<feature type="transmembrane region" description="Helical" evidence="1">
    <location>
        <begin position="21"/>
        <end position="41"/>
    </location>
</feature>
<evidence type="ECO:0000313" key="3">
    <source>
        <dbReference type="Proteomes" id="UP000007350"/>
    </source>
</evidence>
<dbReference type="Proteomes" id="UP000007350">
    <property type="component" value="Unassembled WGS sequence"/>
</dbReference>
<evidence type="ECO:0000256" key="1">
    <source>
        <dbReference type="SAM" id="Phobius"/>
    </source>
</evidence>
<proteinExistence type="predicted"/>
<gene>
    <name evidence="2" type="ORF">MOQ_010055</name>
</gene>